<dbReference type="Proteomes" id="UP000324222">
    <property type="component" value="Unassembled WGS sequence"/>
</dbReference>
<proteinExistence type="predicted"/>
<dbReference type="EMBL" id="VSRR010000201">
    <property type="protein sequence ID" value="MPC12177.1"/>
    <property type="molecule type" value="Genomic_DNA"/>
</dbReference>
<organism evidence="1 2">
    <name type="scientific">Portunus trituberculatus</name>
    <name type="common">Swimming crab</name>
    <name type="synonym">Neptunus trituberculatus</name>
    <dbReference type="NCBI Taxonomy" id="210409"/>
    <lineage>
        <taxon>Eukaryota</taxon>
        <taxon>Metazoa</taxon>
        <taxon>Ecdysozoa</taxon>
        <taxon>Arthropoda</taxon>
        <taxon>Crustacea</taxon>
        <taxon>Multicrustacea</taxon>
        <taxon>Malacostraca</taxon>
        <taxon>Eumalacostraca</taxon>
        <taxon>Eucarida</taxon>
        <taxon>Decapoda</taxon>
        <taxon>Pleocyemata</taxon>
        <taxon>Brachyura</taxon>
        <taxon>Eubrachyura</taxon>
        <taxon>Portunoidea</taxon>
        <taxon>Portunidae</taxon>
        <taxon>Portuninae</taxon>
        <taxon>Portunus</taxon>
    </lineage>
</organism>
<accession>A0A5B7CQS8</accession>
<evidence type="ECO:0000313" key="2">
    <source>
        <dbReference type="Proteomes" id="UP000324222"/>
    </source>
</evidence>
<dbReference type="AlphaFoldDB" id="A0A5B7CQS8"/>
<comment type="caution">
    <text evidence="1">The sequence shown here is derived from an EMBL/GenBank/DDBJ whole genome shotgun (WGS) entry which is preliminary data.</text>
</comment>
<name>A0A5B7CQS8_PORTR</name>
<reference evidence="1 2" key="1">
    <citation type="submission" date="2019-05" db="EMBL/GenBank/DDBJ databases">
        <title>Another draft genome of Portunus trituberculatus and its Hox gene families provides insights of decapod evolution.</title>
        <authorList>
            <person name="Jeong J.-H."/>
            <person name="Song I."/>
            <person name="Kim S."/>
            <person name="Choi T."/>
            <person name="Kim D."/>
            <person name="Ryu S."/>
            <person name="Kim W."/>
        </authorList>
    </citation>
    <scope>NUCLEOTIDE SEQUENCE [LARGE SCALE GENOMIC DNA]</scope>
    <source>
        <tissue evidence="1">Muscle</tissue>
    </source>
</reference>
<protein>
    <submittedName>
        <fullName evidence="1">Uncharacterized protein</fullName>
    </submittedName>
</protein>
<gene>
    <name evidence="1" type="ORF">E2C01_004855</name>
</gene>
<sequence>MVELAQVLSPSRKIQVDACYRFSNNKLSKLNPRKYQAIWRDSGNFSHDGLTWQTIIITPKARAVLMVGADRLEGEKLREASSVENFGLKV</sequence>
<keyword evidence="2" id="KW-1185">Reference proteome</keyword>
<evidence type="ECO:0000313" key="1">
    <source>
        <dbReference type="EMBL" id="MPC12177.1"/>
    </source>
</evidence>